<dbReference type="PANTHER" id="PTHR24305">
    <property type="entry name" value="CYTOCHROME P450"/>
    <property type="match status" value="1"/>
</dbReference>
<dbReference type="Gene3D" id="1.10.630.10">
    <property type="entry name" value="Cytochrome P450"/>
    <property type="match status" value="1"/>
</dbReference>
<dbReference type="GO" id="GO:0005506">
    <property type="term" value="F:iron ion binding"/>
    <property type="evidence" value="ECO:0007669"/>
    <property type="project" value="InterPro"/>
</dbReference>
<feature type="signal peptide" evidence="3">
    <location>
        <begin position="1"/>
        <end position="22"/>
    </location>
</feature>
<dbReference type="SUPFAM" id="SSF48264">
    <property type="entry name" value="Cytochrome P450"/>
    <property type="match status" value="1"/>
</dbReference>
<sequence>MPSLPLLLLSAVVFVAYLLLRRQTPQLPRLSLIAALATSWRHSTTEEELREQHKVLGTTFSYQALLQKRRIITVDPLALHYVLSKKSFNYPKSSKAKAILTFQFGDGFILHDHASHYFKRRAAAAMMTQQAVETMSSDMHRAALELVEDMEKSIQNDALVNVFDICGAGVTRAVLRCLFRTDGREEAISPRDTFSRISSLCRQVWQNPLAAAQMFVSIPCIRACGKTGKHRSAVHETISRIRMAHQDSDDHKNMIHELAPHCSSPNEEVKEAVLVLAGATDSTASTMSFLLYELAKDSETTDRLYSIAQEGEASWTRHPFVIAVVKEALRLHSAIPYTERVCLSDDLIPLSKPYTIDERSVSAIAIKRGDILGISWDLINTSSQLWGEDSTSFRPQRWLTGNRAHVSFGIGRDACIGSRFANALLTIILYHIVMRCRVERNEGLRITWSSNIVRRPSVFGSTLSFAEMPLCISSR</sequence>
<dbReference type="InterPro" id="IPR050121">
    <property type="entry name" value="Cytochrome_P450_monoxygenase"/>
</dbReference>
<comment type="similarity">
    <text evidence="1">Belongs to the cytochrome P450 family.</text>
</comment>
<dbReference type="Proteomes" id="UP000245768">
    <property type="component" value="Unassembled WGS sequence"/>
</dbReference>
<name>A0A316YEM9_9BASI</name>
<keyword evidence="2" id="KW-0560">Oxidoreductase</keyword>
<dbReference type="InterPro" id="IPR036396">
    <property type="entry name" value="Cyt_P450_sf"/>
</dbReference>
<evidence type="ECO:0000313" key="5">
    <source>
        <dbReference type="Proteomes" id="UP000245768"/>
    </source>
</evidence>
<dbReference type="AlphaFoldDB" id="A0A316YEM9"/>
<keyword evidence="5" id="KW-1185">Reference proteome</keyword>
<dbReference type="STRING" id="215250.A0A316YEM9"/>
<dbReference type="PANTHER" id="PTHR24305:SF166">
    <property type="entry name" value="CYTOCHROME P450 12A4, MITOCHONDRIAL-RELATED"/>
    <property type="match status" value="1"/>
</dbReference>
<dbReference type="GeneID" id="37044465"/>
<reference evidence="4" key="1">
    <citation type="journal article" date="2018" name="Mol. Biol. Evol.">
        <title>Broad Genomic Sampling Reveals a Smut Pathogenic Ancestry of the Fungal Clade Ustilaginomycotina.</title>
        <authorList>
            <person name="Kijpornyongpan T."/>
            <person name="Mondo S.J."/>
            <person name="Barry K."/>
            <person name="Sandor L."/>
            <person name="Lee J."/>
            <person name="Lipzen A."/>
            <person name="Pangilinan J."/>
            <person name="LaButti K."/>
            <person name="Hainaut M."/>
            <person name="Henrissat B."/>
            <person name="Grigoriev I.V."/>
            <person name="Spatafora J.W."/>
            <person name="Aime M.C."/>
        </authorList>
    </citation>
    <scope>NUCLEOTIDE SEQUENCE [LARGE SCALE GENOMIC DNA]</scope>
    <source>
        <strain evidence="4">MCA 4198</strain>
    </source>
</reference>
<dbReference type="PRINTS" id="PR00385">
    <property type="entry name" value="P450"/>
</dbReference>
<dbReference type="RefSeq" id="XP_025374820.1">
    <property type="nucleotide sequence ID" value="XM_025522549.1"/>
</dbReference>
<protein>
    <submittedName>
        <fullName evidence="4">Cytochrome P450</fullName>
    </submittedName>
</protein>
<dbReference type="GO" id="GO:0016705">
    <property type="term" value="F:oxidoreductase activity, acting on paired donors, with incorporation or reduction of molecular oxygen"/>
    <property type="evidence" value="ECO:0007669"/>
    <property type="project" value="InterPro"/>
</dbReference>
<dbReference type="GO" id="GO:0004497">
    <property type="term" value="F:monooxygenase activity"/>
    <property type="evidence" value="ECO:0007669"/>
    <property type="project" value="InterPro"/>
</dbReference>
<evidence type="ECO:0000256" key="2">
    <source>
        <dbReference type="ARBA" id="ARBA00023002"/>
    </source>
</evidence>
<evidence type="ECO:0000313" key="4">
    <source>
        <dbReference type="EMBL" id="PWN87622.1"/>
    </source>
</evidence>
<dbReference type="InParanoid" id="A0A316YEM9"/>
<proteinExistence type="inferred from homology"/>
<evidence type="ECO:0000256" key="3">
    <source>
        <dbReference type="SAM" id="SignalP"/>
    </source>
</evidence>
<dbReference type="Pfam" id="PF00067">
    <property type="entry name" value="p450"/>
    <property type="match status" value="1"/>
</dbReference>
<keyword evidence="3" id="KW-0732">Signal</keyword>
<feature type="chain" id="PRO_5016374290" evidence="3">
    <location>
        <begin position="23"/>
        <end position="475"/>
    </location>
</feature>
<dbReference type="EMBL" id="KZ819639">
    <property type="protein sequence ID" value="PWN87622.1"/>
    <property type="molecule type" value="Genomic_DNA"/>
</dbReference>
<accession>A0A316YEM9</accession>
<dbReference type="OrthoDB" id="3203564at2759"/>
<evidence type="ECO:0000256" key="1">
    <source>
        <dbReference type="ARBA" id="ARBA00010617"/>
    </source>
</evidence>
<dbReference type="InterPro" id="IPR001128">
    <property type="entry name" value="Cyt_P450"/>
</dbReference>
<gene>
    <name evidence="4" type="ORF">FA10DRAFT_268960</name>
</gene>
<organism evidence="4 5">
    <name type="scientific">Acaromyces ingoldii</name>
    <dbReference type="NCBI Taxonomy" id="215250"/>
    <lineage>
        <taxon>Eukaryota</taxon>
        <taxon>Fungi</taxon>
        <taxon>Dikarya</taxon>
        <taxon>Basidiomycota</taxon>
        <taxon>Ustilaginomycotina</taxon>
        <taxon>Exobasidiomycetes</taxon>
        <taxon>Exobasidiales</taxon>
        <taxon>Cryptobasidiaceae</taxon>
        <taxon>Acaromyces</taxon>
    </lineage>
</organism>
<dbReference type="GO" id="GO:0020037">
    <property type="term" value="F:heme binding"/>
    <property type="evidence" value="ECO:0007669"/>
    <property type="project" value="InterPro"/>
</dbReference>